<evidence type="ECO:0000313" key="1">
    <source>
        <dbReference type="EMBL" id="CAH1444804.1"/>
    </source>
</evidence>
<organism evidence="1 2">
    <name type="scientific">Lactuca virosa</name>
    <dbReference type="NCBI Taxonomy" id="75947"/>
    <lineage>
        <taxon>Eukaryota</taxon>
        <taxon>Viridiplantae</taxon>
        <taxon>Streptophyta</taxon>
        <taxon>Embryophyta</taxon>
        <taxon>Tracheophyta</taxon>
        <taxon>Spermatophyta</taxon>
        <taxon>Magnoliopsida</taxon>
        <taxon>eudicotyledons</taxon>
        <taxon>Gunneridae</taxon>
        <taxon>Pentapetalae</taxon>
        <taxon>asterids</taxon>
        <taxon>campanulids</taxon>
        <taxon>Asterales</taxon>
        <taxon>Asteraceae</taxon>
        <taxon>Cichorioideae</taxon>
        <taxon>Cichorieae</taxon>
        <taxon>Lactucinae</taxon>
        <taxon>Lactuca</taxon>
    </lineage>
</organism>
<dbReference type="AlphaFoldDB" id="A0AAU9P415"/>
<dbReference type="EMBL" id="CAKMRJ010005523">
    <property type="protein sequence ID" value="CAH1444804.1"/>
    <property type="molecule type" value="Genomic_DNA"/>
</dbReference>
<sequence>MIPNTYFAKAKLYQLRTPTTDRSTGRRHTTSGVLLKMGNCLKPFLKSEQVPHEEDEEEAKLPLVISRVHDQVVLRSDECCKERKKVRFKVQADNAAAVTMETTMTSPRMRRCVRVKVVLTQSELKQILNRATVYHHSPPSFSSVDDLISDRRMVKYRRSRCSWNPALQSIPEFSHY</sequence>
<name>A0AAU9P415_9ASTR</name>
<comment type="caution">
    <text evidence="1">The sequence shown here is derived from an EMBL/GenBank/DDBJ whole genome shotgun (WGS) entry which is preliminary data.</text>
</comment>
<accession>A0AAU9P415</accession>
<gene>
    <name evidence="1" type="ORF">LVIROSA_LOCUS30611</name>
</gene>
<keyword evidence="2" id="KW-1185">Reference proteome</keyword>
<evidence type="ECO:0000313" key="2">
    <source>
        <dbReference type="Proteomes" id="UP001157418"/>
    </source>
</evidence>
<protein>
    <submittedName>
        <fullName evidence="1">Uncharacterized protein</fullName>
    </submittedName>
</protein>
<proteinExistence type="predicted"/>
<reference evidence="1 2" key="1">
    <citation type="submission" date="2022-01" db="EMBL/GenBank/DDBJ databases">
        <authorList>
            <person name="Xiong W."/>
            <person name="Schranz E."/>
        </authorList>
    </citation>
    <scope>NUCLEOTIDE SEQUENCE [LARGE SCALE GENOMIC DNA]</scope>
</reference>
<dbReference type="Proteomes" id="UP001157418">
    <property type="component" value="Unassembled WGS sequence"/>
</dbReference>